<accession>A0ABR2WYY8</accession>
<feature type="compositionally biased region" description="Basic residues" evidence="1">
    <location>
        <begin position="66"/>
        <end position="82"/>
    </location>
</feature>
<evidence type="ECO:0000313" key="3">
    <source>
        <dbReference type="EMBL" id="KAK9766730.1"/>
    </source>
</evidence>
<feature type="compositionally biased region" description="Basic and acidic residues" evidence="1">
    <location>
        <begin position="24"/>
        <end position="35"/>
    </location>
</feature>
<protein>
    <recommendedName>
        <fullName evidence="2">SET domain-containing protein</fullName>
    </recommendedName>
</protein>
<sequence length="514" mass="58352">MAACASYRPHDKSTKIDAGLSSEEDNKHSYDRHSITSEMDSDEDILKTPKPLRTSETNKTPDSTRKRNNGRSSGRTKRKKLNKPRWHTQMYIMFLALRQHPKREASRTELIKAAVSLDKKISEERNLPRVFTGKTPMNSASACLTTNGDKYFIPFKPEGAKSTHFRLAYEPGNFESARAEYNKWMDKLIKHDWPVCFGKRMEDSINERTRVEESVVEDTKVEELMDEEIKVDESIDEKVDTDGSIVKNIITEESISDNLEIVESIPTDITIEESTSEAIKVEEIVIESTKTVESSTQGVNIEVSSTEVERTTIEKTESDELVKTETNGNSEAALTSEETPVDKLDENCIEKPRIKLNCPTRLDEIIEVRDSSIPNAGRGLWAVRFIPAWTPLGFYFGVPMTEDEFDSLKDGVGLASHYSIMYRRTVLDATDEKGMPFTDPNGPIWCPYHFMNEDVRRGNVAFLEGYIVNQIICMTTRDVEVGEELFAYYGSEVDRGNWKKDSTDVSQSEPDSEP</sequence>
<feature type="domain" description="SET" evidence="2">
    <location>
        <begin position="364"/>
        <end position="490"/>
    </location>
</feature>
<proteinExistence type="predicted"/>
<evidence type="ECO:0000313" key="4">
    <source>
        <dbReference type="Proteomes" id="UP001479436"/>
    </source>
</evidence>
<dbReference type="EMBL" id="JASJQH010000130">
    <property type="protein sequence ID" value="KAK9766730.1"/>
    <property type="molecule type" value="Genomic_DNA"/>
</dbReference>
<evidence type="ECO:0000256" key="1">
    <source>
        <dbReference type="SAM" id="MobiDB-lite"/>
    </source>
</evidence>
<evidence type="ECO:0000259" key="2">
    <source>
        <dbReference type="PROSITE" id="PS50280"/>
    </source>
</evidence>
<gene>
    <name evidence="3" type="ORF">K7432_003999</name>
</gene>
<dbReference type="PROSITE" id="PS50280">
    <property type="entry name" value="SET"/>
    <property type="match status" value="1"/>
</dbReference>
<keyword evidence="4" id="KW-1185">Reference proteome</keyword>
<comment type="caution">
    <text evidence="3">The sequence shown here is derived from an EMBL/GenBank/DDBJ whole genome shotgun (WGS) entry which is preliminary data.</text>
</comment>
<dbReference type="InterPro" id="IPR001214">
    <property type="entry name" value="SET_dom"/>
</dbReference>
<feature type="region of interest" description="Disordered" evidence="1">
    <location>
        <begin position="1"/>
        <end position="82"/>
    </location>
</feature>
<name>A0ABR2WYY8_9FUNG</name>
<dbReference type="InterPro" id="IPR046341">
    <property type="entry name" value="SET_dom_sf"/>
</dbReference>
<reference evidence="3 4" key="1">
    <citation type="submission" date="2023-04" db="EMBL/GenBank/DDBJ databases">
        <title>Genome of Basidiobolus ranarum AG-B5.</title>
        <authorList>
            <person name="Stajich J.E."/>
            <person name="Carter-House D."/>
            <person name="Gryganskyi A."/>
        </authorList>
    </citation>
    <scope>NUCLEOTIDE SEQUENCE [LARGE SCALE GENOMIC DNA]</scope>
    <source>
        <strain evidence="3 4">AG-B5</strain>
    </source>
</reference>
<dbReference type="Proteomes" id="UP001479436">
    <property type="component" value="Unassembled WGS sequence"/>
</dbReference>
<organism evidence="3 4">
    <name type="scientific">Basidiobolus ranarum</name>
    <dbReference type="NCBI Taxonomy" id="34480"/>
    <lineage>
        <taxon>Eukaryota</taxon>
        <taxon>Fungi</taxon>
        <taxon>Fungi incertae sedis</taxon>
        <taxon>Zoopagomycota</taxon>
        <taxon>Entomophthoromycotina</taxon>
        <taxon>Basidiobolomycetes</taxon>
        <taxon>Basidiobolales</taxon>
        <taxon>Basidiobolaceae</taxon>
        <taxon>Basidiobolus</taxon>
    </lineage>
</organism>
<dbReference type="SUPFAM" id="SSF82199">
    <property type="entry name" value="SET domain"/>
    <property type="match status" value="1"/>
</dbReference>
<dbReference type="Gene3D" id="2.170.270.10">
    <property type="entry name" value="SET domain"/>
    <property type="match status" value="1"/>
</dbReference>